<organism evidence="7 8">
    <name type="scientific">Candidatus Falkowbacteria bacterium GW2011_GWF2_39_8</name>
    <dbReference type="NCBI Taxonomy" id="1618642"/>
    <lineage>
        <taxon>Bacteria</taxon>
        <taxon>Candidatus Falkowiibacteriota</taxon>
    </lineage>
</organism>
<evidence type="ECO:0000256" key="1">
    <source>
        <dbReference type="ARBA" id="ARBA00004141"/>
    </source>
</evidence>
<keyword evidence="5 6" id="KW-0472">Membrane</keyword>
<comment type="similarity">
    <text evidence="2">Belongs to the CorA metal ion transporter (MIT) (TC 1.A.35) family.</text>
</comment>
<dbReference type="Gene3D" id="1.20.58.340">
    <property type="entry name" value="Magnesium transport protein CorA, transmembrane region"/>
    <property type="match status" value="2"/>
</dbReference>
<feature type="transmembrane region" description="Helical" evidence="6">
    <location>
        <begin position="279"/>
        <end position="300"/>
    </location>
</feature>
<comment type="caution">
    <text evidence="7">The sequence shown here is derived from an EMBL/GenBank/DDBJ whole genome shotgun (WGS) entry which is preliminary data.</text>
</comment>
<reference evidence="7 8" key="1">
    <citation type="journal article" date="2015" name="Nature">
        <title>rRNA introns, odd ribosomes, and small enigmatic genomes across a large radiation of phyla.</title>
        <authorList>
            <person name="Brown C.T."/>
            <person name="Hug L.A."/>
            <person name="Thomas B.C."/>
            <person name="Sharon I."/>
            <person name="Castelle C.J."/>
            <person name="Singh A."/>
            <person name="Wilkins M.J."/>
            <person name="Williams K.H."/>
            <person name="Banfield J.F."/>
        </authorList>
    </citation>
    <scope>NUCLEOTIDE SEQUENCE [LARGE SCALE GENOMIC DNA]</scope>
</reference>
<dbReference type="InterPro" id="IPR045861">
    <property type="entry name" value="CorA_cytoplasmic_dom"/>
</dbReference>
<keyword evidence="4 6" id="KW-1133">Transmembrane helix</keyword>
<dbReference type="GO" id="GO:0016020">
    <property type="term" value="C:membrane"/>
    <property type="evidence" value="ECO:0007669"/>
    <property type="project" value="UniProtKB-SubCell"/>
</dbReference>
<dbReference type="InterPro" id="IPR047199">
    <property type="entry name" value="CorA-like"/>
</dbReference>
<comment type="subcellular location">
    <subcellularLocation>
        <location evidence="1">Membrane</location>
        <topology evidence="1">Multi-pass membrane protein</topology>
    </subcellularLocation>
</comment>
<evidence type="ECO:0000313" key="7">
    <source>
        <dbReference type="EMBL" id="KKR31744.1"/>
    </source>
</evidence>
<dbReference type="AlphaFoldDB" id="A0A0G0PUA3"/>
<dbReference type="InterPro" id="IPR045863">
    <property type="entry name" value="CorA_TM1_TM2"/>
</dbReference>
<gene>
    <name evidence="7" type="ORF">UT64_C0052G0007</name>
</gene>
<accession>A0A0G0PUA3</accession>
<dbReference type="SUPFAM" id="SSF143865">
    <property type="entry name" value="CorA soluble domain-like"/>
    <property type="match status" value="1"/>
</dbReference>
<dbReference type="PANTHER" id="PTHR47891">
    <property type="entry name" value="TRANSPORTER-RELATED"/>
    <property type="match status" value="1"/>
</dbReference>
<evidence type="ECO:0000256" key="2">
    <source>
        <dbReference type="ARBA" id="ARBA00009765"/>
    </source>
</evidence>
<evidence type="ECO:0000313" key="8">
    <source>
        <dbReference type="Proteomes" id="UP000034137"/>
    </source>
</evidence>
<protein>
    <submittedName>
        <fullName evidence="7">Mg2 transporter protein CorA family protein</fullName>
    </submittedName>
</protein>
<evidence type="ECO:0000256" key="5">
    <source>
        <dbReference type="ARBA" id="ARBA00023136"/>
    </source>
</evidence>
<dbReference type="Pfam" id="PF01544">
    <property type="entry name" value="CorA"/>
    <property type="match status" value="1"/>
</dbReference>
<dbReference type="EMBL" id="LBXO01000052">
    <property type="protein sequence ID" value="KKR31744.1"/>
    <property type="molecule type" value="Genomic_DNA"/>
</dbReference>
<dbReference type="CDD" id="cd12827">
    <property type="entry name" value="EcCorA_ZntB-like_u2"/>
    <property type="match status" value="1"/>
</dbReference>
<dbReference type="InterPro" id="IPR002523">
    <property type="entry name" value="MgTranspt_CorA/ZnTranspt_ZntB"/>
</dbReference>
<sequence>MIKYYFRDKENKELKELSSFKQGAWIYAEDLNKDEIEKLASEFNLEEGHLVDALDEFEVPRLEIEDGDVYIFLRVPVKDRSGSNTMPFLIILGKQFILTVVREQMSFMEKFIKNETDFQTNQKIDFLYQIISMVNNLYYRRITEINKKVRSIRAGIERIDNKDIIKFVDFEQILNDFVSALQPMSAILRSLLKGNIMKLHEDNLDSIEDLLLSSEQLLENAKSTLKNIVNIREAYSTIISQDLNRVMKLLTSLTIIVTVPTMISSFYGMNINLPFENSAFAYIGILGVTLFSVLIFIMIFKKNRWL</sequence>
<evidence type="ECO:0000256" key="6">
    <source>
        <dbReference type="SAM" id="Phobius"/>
    </source>
</evidence>
<name>A0A0G0PUA3_9BACT</name>
<evidence type="ECO:0000256" key="3">
    <source>
        <dbReference type="ARBA" id="ARBA00022692"/>
    </source>
</evidence>
<keyword evidence="3 6" id="KW-0812">Transmembrane</keyword>
<feature type="transmembrane region" description="Helical" evidence="6">
    <location>
        <begin position="249"/>
        <end position="267"/>
    </location>
</feature>
<dbReference type="PANTHER" id="PTHR47891:SF1">
    <property type="entry name" value="CORA-MAGNESIUM AND COBALT TRANSPORTER"/>
    <property type="match status" value="1"/>
</dbReference>
<dbReference type="Proteomes" id="UP000034137">
    <property type="component" value="Unassembled WGS sequence"/>
</dbReference>
<dbReference type="GO" id="GO:0046873">
    <property type="term" value="F:metal ion transmembrane transporter activity"/>
    <property type="evidence" value="ECO:0007669"/>
    <property type="project" value="InterPro"/>
</dbReference>
<dbReference type="SUPFAM" id="SSF144083">
    <property type="entry name" value="Magnesium transport protein CorA, transmembrane region"/>
    <property type="match status" value="1"/>
</dbReference>
<dbReference type="Gene3D" id="3.30.460.20">
    <property type="entry name" value="CorA soluble domain-like"/>
    <property type="match status" value="1"/>
</dbReference>
<evidence type="ECO:0000256" key="4">
    <source>
        <dbReference type="ARBA" id="ARBA00022989"/>
    </source>
</evidence>
<proteinExistence type="inferred from homology"/>